<dbReference type="Proteomes" id="UP000469185">
    <property type="component" value="Unassembled WGS sequence"/>
</dbReference>
<gene>
    <name evidence="2" type="ORF">G1H11_15865</name>
</gene>
<dbReference type="Pfam" id="PF04909">
    <property type="entry name" value="Amidohydro_2"/>
    <property type="match status" value="1"/>
</dbReference>
<dbReference type="SUPFAM" id="SSF51556">
    <property type="entry name" value="Metallo-dependent hydrolases"/>
    <property type="match status" value="1"/>
</dbReference>
<keyword evidence="2" id="KW-0378">Hydrolase</keyword>
<dbReference type="GO" id="GO:0016787">
    <property type="term" value="F:hydrolase activity"/>
    <property type="evidence" value="ECO:0007669"/>
    <property type="project" value="UniProtKB-KW"/>
</dbReference>
<dbReference type="RefSeq" id="WP_163819565.1">
    <property type="nucleotide sequence ID" value="NZ_JAAGOB010000008.1"/>
</dbReference>
<protein>
    <submittedName>
        <fullName evidence="2">Amidohydrolase family protein</fullName>
    </submittedName>
</protein>
<dbReference type="InterPro" id="IPR032466">
    <property type="entry name" value="Metal_Hydrolase"/>
</dbReference>
<comment type="caution">
    <text evidence="2">The sequence shown here is derived from an EMBL/GenBank/DDBJ whole genome shotgun (WGS) entry which is preliminary data.</text>
</comment>
<evidence type="ECO:0000313" key="2">
    <source>
        <dbReference type="EMBL" id="NED96786.1"/>
    </source>
</evidence>
<feature type="domain" description="Amidohydrolase-related" evidence="1">
    <location>
        <begin position="50"/>
        <end position="251"/>
    </location>
</feature>
<evidence type="ECO:0000313" key="3">
    <source>
        <dbReference type="Proteomes" id="UP000469185"/>
    </source>
</evidence>
<sequence>MVDRSATVPAEPLRLLDASASLGRHPAHDVGTGTPGATVSGLDRYGISEAVVAHTLATHHDPVTGNARLLADVADQPRLRPCWTALPPTCGEFPAGPELVAQARASGVGLLTTRPGSHGFELAGPDMAPLLEAAAGHGLPLLIDAAETDWRSVEQVATAHPELWLILTEVGYRELRRLCGLLERRPRVLLCTANLSGHLALEFLVDRFGAHRLVFGTGQPVRDPGEAVLRLLWSELDDDAVRAIGGDTMRQLLAASRPVLEVG</sequence>
<dbReference type="AlphaFoldDB" id="A0A6N9YP18"/>
<accession>A0A6N9YP18</accession>
<organism evidence="2 3">
    <name type="scientific">Phytoactinopolyspora alkaliphila</name>
    <dbReference type="NCBI Taxonomy" id="1783498"/>
    <lineage>
        <taxon>Bacteria</taxon>
        <taxon>Bacillati</taxon>
        <taxon>Actinomycetota</taxon>
        <taxon>Actinomycetes</taxon>
        <taxon>Jiangellales</taxon>
        <taxon>Jiangellaceae</taxon>
        <taxon>Phytoactinopolyspora</taxon>
    </lineage>
</organism>
<dbReference type="InterPro" id="IPR006680">
    <property type="entry name" value="Amidohydro-rel"/>
</dbReference>
<keyword evidence="3" id="KW-1185">Reference proteome</keyword>
<name>A0A6N9YP18_9ACTN</name>
<dbReference type="EMBL" id="JAAGOB010000008">
    <property type="protein sequence ID" value="NED96786.1"/>
    <property type="molecule type" value="Genomic_DNA"/>
</dbReference>
<proteinExistence type="predicted"/>
<evidence type="ECO:0000259" key="1">
    <source>
        <dbReference type="Pfam" id="PF04909"/>
    </source>
</evidence>
<reference evidence="2 3" key="1">
    <citation type="submission" date="2020-02" db="EMBL/GenBank/DDBJ databases">
        <authorList>
            <person name="Li X.-J."/>
            <person name="Feng X.-M."/>
        </authorList>
    </citation>
    <scope>NUCLEOTIDE SEQUENCE [LARGE SCALE GENOMIC DNA]</scope>
    <source>
        <strain evidence="2 3">CGMCC 4.7225</strain>
    </source>
</reference>
<dbReference type="Gene3D" id="3.20.20.140">
    <property type="entry name" value="Metal-dependent hydrolases"/>
    <property type="match status" value="1"/>
</dbReference>